<keyword evidence="1" id="KW-0479">Metal-binding</keyword>
<feature type="region of interest" description="Disordered" evidence="6">
    <location>
        <begin position="760"/>
        <end position="806"/>
    </location>
</feature>
<dbReference type="GO" id="GO:0140566">
    <property type="term" value="F:histone reader activity"/>
    <property type="evidence" value="ECO:0007669"/>
    <property type="project" value="InterPro"/>
</dbReference>
<evidence type="ECO:0000259" key="7">
    <source>
        <dbReference type="Pfam" id="PF23121"/>
    </source>
</evidence>
<evidence type="ECO:0000256" key="3">
    <source>
        <dbReference type="ARBA" id="ARBA00022833"/>
    </source>
</evidence>
<accession>A0A2I0WQH7</accession>
<dbReference type="InterPro" id="IPR049914">
    <property type="entry name" value="PHD1-3/5-6"/>
</dbReference>
<keyword evidence="4" id="KW-0805">Transcription regulation</keyword>
<feature type="compositionally biased region" description="Basic and acidic residues" evidence="6">
    <location>
        <begin position="778"/>
        <end position="794"/>
    </location>
</feature>
<evidence type="ECO:0000256" key="5">
    <source>
        <dbReference type="ARBA" id="ARBA00023163"/>
    </source>
</evidence>
<dbReference type="Proteomes" id="UP000233837">
    <property type="component" value="Unassembled WGS sequence"/>
</dbReference>
<dbReference type="STRING" id="906689.A0A2I0WQH7"/>
<feature type="domain" description="AIPP2-like SPOC-like" evidence="7">
    <location>
        <begin position="625"/>
        <end position="750"/>
    </location>
</feature>
<gene>
    <name evidence="8" type="ORF">MA16_Dca023493</name>
</gene>
<dbReference type="GO" id="GO:0008270">
    <property type="term" value="F:zinc ion binding"/>
    <property type="evidence" value="ECO:0007669"/>
    <property type="project" value="UniProtKB-KW"/>
</dbReference>
<dbReference type="InterPro" id="IPR056280">
    <property type="entry name" value="AIPP2-like_SPOC"/>
</dbReference>
<organism evidence="8 9">
    <name type="scientific">Dendrobium catenatum</name>
    <dbReference type="NCBI Taxonomy" id="906689"/>
    <lineage>
        <taxon>Eukaryota</taxon>
        <taxon>Viridiplantae</taxon>
        <taxon>Streptophyta</taxon>
        <taxon>Embryophyta</taxon>
        <taxon>Tracheophyta</taxon>
        <taxon>Spermatophyta</taxon>
        <taxon>Magnoliopsida</taxon>
        <taxon>Liliopsida</taxon>
        <taxon>Asparagales</taxon>
        <taxon>Orchidaceae</taxon>
        <taxon>Epidendroideae</taxon>
        <taxon>Malaxideae</taxon>
        <taxon>Dendrobiinae</taxon>
        <taxon>Dendrobium</taxon>
    </lineage>
</organism>
<dbReference type="Pfam" id="PF23121">
    <property type="entry name" value="SPOC_AIPP2"/>
    <property type="match status" value="1"/>
</dbReference>
<reference evidence="8 9" key="2">
    <citation type="journal article" date="2017" name="Nature">
        <title>The Apostasia genome and the evolution of orchids.</title>
        <authorList>
            <person name="Zhang G.Q."/>
            <person name="Liu K.W."/>
            <person name="Li Z."/>
            <person name="Lohaus R."/>
            <person name="Hsiao Y.Y."/>
            <person name="Niu S.C."/>
            <person name="Wang J.Y."/>
            <person name="Lin Y.C."/>
            <person name="Xu Q."/>
            <person name="Chen L.J."/>
            <person name="Yoshida K."/>
            <person name="Fujiwara S."/>
            <person name="Wang Z.W."/>
            <person name="Zhang Y.Q."/>
            <person name="Mitsuda N."/>
            <person name="Wang M."/>
            <person name="Liu G.H."/>
            <person name="Pecoraro L."/>
            <person name="Huang H.X."/>
            <person name="Xiao X.J."/>
            <person name="Lin M."/>
            <person name="Wu X.Y."/>
            <person name="Wu W.L."/>
            <person name="Chen Y.Y."/>
            <person name="Chang S.B."/>
            <person name="Sakamoto S."/>
            <person name="Ohme-Takagi M."/>
            <person name="Yagi M."/>
            <person name="Zeng S.J."/>
            <person name="Shen C.Y."/>
            <person name="Yeh C.M."/>
            <person name="Luo Y.B."/>
            <person name="Tsai W.C."/>
            <person name="Van de Peer Y."/>
            <person name="Liu Z.J."/>
        </authorList>
    </citation>
    <scope>NUCLEOTIDE SEQUENCE [LARGE SCALE GENOMIC DNA]</scope>
    <source>
        <tissue evidence="8">The whole plant</tissue>
    </source>
</reference>
<keyword evidence="5" id="KW-0804">Transcription</keyword>
<dbReference type="Gene3D" id="3.30.40.10">
    <property type="entry name" value="Zinc/RING finger domain, C3HC4 (zinc finger)"/>
    <property type="match status" value="1"/>
</dbReference>
<dbReference type="PANTHER" id="PTHR33304">
    <property type="match status" value="1"/>
</dbReference>
<protein>
    <recommendedName>
        <fullName evidence="7">AIPP2-like SPOC-like domain-containing protein</fullName>
    </recommendedName>
</protein>
<evidence type="ECO:0000256" key="2">
    <source>
        <dbReference type="ARBA" id="ARBA00022771"/>
    </source>
</evidence>
<dbReference type="GO" id="GO:0034244">
    <property type="term" value="P:negative regulation of transcription elongation by RNA polymerase II"/>
    <property type="evidence" value="ECO:0007669"/>
    <property type="project" value="InterPro"/>
</dbReference>
<dbReference type="EMBL" id="KZ502485">
    <property type="protein sequence ID" value="PKU77913.1"/>
    <property type="molecule type" value="Genomic_DNA"/>
</dbReference>
<evidence type="ECO:0000313" key="8">
    <source>
        <dbReference type="EMBL" id="PKU77913.1"/>
    </source>
</evidence>
<evidence type="ECO:0000313" key="9">
    <source>
        <dbReference type="Proteomes" id="UP000233837"/>
    </source>
</evidence>
<keyword evidence="9" id="KW-1185">Reference proteome</keyword>
<keyword evidence="2" id="KW-0863">Zinc-finger</keyword>
<evidence type="ECO:0000256" key="4">
    <source>
        <dbReference type="ARBA" id="ARBA00023015"/>
    </source>
</evidence>
<dbReference type="PANTHER" id="PTHR33304:SF49">
    <property type="entry name" value="OS12G0161500 PROTEIN"/>
    <property type="match status" value="1"/>
</dbReference>
<dbReference type="SUPFAM" id="SSF57903">
    <property type="entry name" value="FYVE/PHD zinc finger"/>
    <property type="match status" value="1"/>
</dbReference>
<reference evidence="8 9" key="1">
    <citation type="journal article" date="2016" name="Sci. Rep.">
        <title>The Dendrobium catenatum Lindl. genome sequence provides insights into polysaccharide synthase, floral development and adaptive evolution.</title>
        <authorList>
            <person name="Zhang G.Q."/>
            <person name="Xu Q."/>
            <person name="Bian C."/>
            <person name="Tsai W.C."/>
            <person name="Yeh C.M."/>
            <person name="Liu K.W."/>
            <person name="Yoshida K."/>
            <person name="Zhang L.S."/>
            <person name="Chang S.B."/>
            <person name="Chen F."/>
            <person name="Shi Y."/>
            <person name="Su Y.Y."/>
            <person name="Zhang Y.Q."/>
            <person name="Chen L.J."/>
            <person name="Yin Y."/>
            <person name="Lin M."/>
            <person name="Huang H."/>
            <person name="Deng H."/>
            <person name="Wang Z.W."/>
            <person name="Zhu S.L."/>
            <person name="Zhao X."/>
            <person name="Deng C."/>
            <person name="Niu S.C."/>
            <person name="Huang J."/>
            <person name="Wang M."/>
            <person name="Liu G.H."/>
            <person name="Yang H.J."/>
            <person name="Xiao X.J."/>
            <person name="Hsiao Y.Y."/>
            <person name="Wu W.L."/>
            <person name="Chen Y.Y."/>
            <person name="Mitsuda N."/>
            <person name="Ohme-Takagi M."/>
            <person name="Luo Y.B."/>
            <person name="Van de Peer Y."/>
            <person name="Liu Z.J."/>
        </authorList>
    </citation>
    <scope>NUCLEOTIDE SEQUENCE [LARGE SCALE GENOMIC DNA]</scope>
    <source>
        <tissue evidence="8">The whole plant</tissue>
    </source>
</reference>
<dbReference type="InterPro" id="IPR011011">
    <property type="entry name" value="Znf_FYVE_PHD"/>
</dbReference>
<dbReference type="AlphaFoldDB" id="A0A2I0WQH7"/>
<evidence type="ECO:0000256" key="1">
    <source>
        <dbReference type="ARBA" id="ARBA00022723"/>
    </source>
</evidence>
<name>A0A2I0WQH7_9ASPA</name>
<proteinExistence type="predicted"/>
<evidence type="ECO:0000256" key="6">
    <source>
        <dbReference type="SAM" id="MobiDB-lite"/>
    </source>
</evidence>
<dbReference type="InterPro" id="IPR013083">
    <property type="entry name" value="Znf_RING/FYVE/PHD"/>
</dbReference>
<sequence length="806" mass="90055">MSRRAHRLHLCVDLVLSHEAKIKQVNVCWQCGDVGISEAFLYCIECKSAGRHSYCLEEIPEDLTAEIDWLCEDCRSKSPNSVSKTKFPTPASLGILDHASVRAQIGLNSPCEEIGSANDHLVSSQDQHTVSNARIGSSVKLDNHVSYDYERNTLSCAIGGASATIISSAQFKQNDDDIEEFDNEKSKRERPILSDKDALDDSQLLVEAQGTDIQFAVKRSLNNSVEASNLHLIGGTCELEAGGLKEDETVESEKESSKRRELILSDKDELNSFNHLINDEGTNFSLASKGMPGASVEPSDSRVILGRGARCTTHNFCSVGSSACCKQEDDKIEEYEKGESESRRMILPTNHFRPLVDGQGGSISFVVKRLPSTIGRSLSNDGNELDAVRSSAYFTVTEDQIEEYRKGNSKRRLIVPYNYRLDNFDPAINGQGAKFSFTVEHVVCTSMEPSDMTSKWISSCGTNALDAVVSATCSEFKEGQIEEQKEKPVIRMIVPGMDQLDNIQPFTVGQDSSIKFARTSLSGTFNGHLKGEIKAQSKKKRKRRRPRKRRLIPTVNLILPTEHELNSLHSVIDRGDASNFATKRLPDTSVKPSDRHAEKWIDTKAEINIPCQLTPPSLPFIYPVWRGCFNINKAELGPLRAHLSTTACLKVCNFARKLPLVLYMQKLPRLVAWPNSFKVSSPTVDNIALYFFPESDRAETVLDELVDDFINKDLMLRFEFDEVELLIFSSFMLPREHQMFSGKYYAWGVFKPRSAKISSLPADSHTTDQVGETLKPVRRSEMEGHNDGLFKDSAQENPWFDQGKGQ</sequence>
<keyword evidence="3" id="KW-0862">Zinc</keyword>